<proteinExistence type="predicted"/>
<protein>
    <submittedName>
        <fullName evidence="1">Uncharacterized protein</fullName>
    </submittedName>
</protein>
<evidence type="ECO:0000313" key="2">
    <source>
        <dbReference type="EMBL" id="CAB4156880.1"/>
    </source>
</evidence>
<dbReference type="EMBL" id="LR796647">
    <property type="protein sequence ID" value="CAB4156880.1"/>
    <property type="molecule type" value="Genomic_DNA"/>
</dbReference>
<reference evidence="1" key="1">
    <citation type="submission" date="2020-04" db="EMBL/GenBank/DDBJ databases">
        <authorList>
            <person name="Chiriac C."/>
            <person name="Salcher M."/>
            <person name="Ghai R."/>
            <person name="Kavagutti S V."/>
        </authorList>
    </citation>
    <scope>NUCLEOTIDE SEQUENCE</scope>
</reference>
<dbReference type="EMBL" id="LR796366">
    <property type="protein sequence ID" value="CAB4139846.1"/>
    <property type="molecule type" value="Genomic_DNA"/>
</dbReference>
<evidence type="ECO:0000313" key="1">
    <source>
        <dbReference type="EMBL" id="CAB4139846.1"/>
    </source>
</evidence>
<name>A0A6J5M420_9CAUD</name>
<gene>
    <name evidence="1" type="ORF">UFOVP355_17</name>
    <name evidence="2" type="ORF">UFOVP677_17</name>
</gene>
<organism evidence="1">
    <name type="scientific">uncultured Caudovirales phage</name>
    <dbReference type="NCBI Taxonomy" id="2100421"/>
    <lineage>
        <taxon>Viruses</taxon>
        <taxon>Duplodnaviria</taxon>
        <taxon>Heunggongvirae</taxon>
        <taxon>Uroviricota</taxon>
        <taxon>Caudoviricetes</taxon>
        <taxon>Peduoviridae</taxon>
        <taxon>Maltschvirus</taxon>
        <taxon>Maltschvirus maltsch</taxon>
    </lineage>
</organism>
<sequence>MNEQPHEPVWEDIMARKAKQAVVVFGRYAKCDKWWTVAFDNATEVLETGTVVDVRKVDGSEQKVIVQALIASSIVESDTQNPTLFYTYTKVSAK</sequence>
<accession>A0A6J5M420</accession>